<evidence type="ECO:0000259" key="14">
    <source>
        <dbReference type="Pfam" id="PF15024"/>
    </source>
</evidence>
<dbReference type="PANTHER" id="PTHR15075:SF7">
    <property type="entry name" value="ALPHA-1,6-MANNOSYL-GLYCOPROTEIN 6-BETA-N-ACETYLGLUCOSAMINYLTRANSFERASE"/>
    <property type="match status" value="1"/>
</dbReference>
<keyword evidence="8" id="KW-0735">Signal-anchor</keyword>
<dbReference type="Ensembl" id="ENSLACT00000009962.1">
    <property type="protein sequence ID" value="ENSLACP00000009886.1"/>
    <property type="gene ID" value="ENSLACG00000008715.1"/>
</dbReference>
<dbReference type="InParanoid" id="H3AJR5"/>
<reference evidence="16" key="1">
    <citation type="submission" date="2011-08" db="EMBL/GenBank/DDBJ databases">
        <title>The draft genome of Latimeria chalumnae.</title>
        <authorList>
            <person name="Di Palma F."/>
            <person name="Alfoldi J."/>
            <person name="Johnson J."/>
            <person name="Berlin A."/>
            <person name="Gnerre S."/>
            <person name="Jaffe D."/>
            <person name="MacCallum I."/>
            <person name="Young S."/>
            <person name="Walker B.J."/>
            <person name="Lander E."/>
            <person name="Lindblad-Toh K."/>
        </authorList>
    </citation>
    <scope>NUCLEOTIDE SEQUENCE [LARGE SCALE GENOMIC DNA]</scope>
    <source>
        <strain evidence="16">Wild caught</strain>
    </source>
</reference>
<dbReference type="EMBL" id="AFYH01136441">
    <property type="status" value="NOT_ANNOTATED_CDS"/>
    <property type="molecule type" value="Genomic_DNA"/>
</dbReference>
<keyword evidence="12" id="KW-0325">Glycoprotein</keyword>
<dbReference type="Pfam" id="PF15024">
    <property type="entry name" value="Glyco_transf_18"/>
    <property type="match status" value="1"/>
</dbReference>
<dbReference type="HOGENOM" id="CLU_016749_1_0_1"/>
<accession>H3AJR5</accession>
<dbReference type="STRING" id="7897.ENSLACP00000009886"/>
<evidence type="ECO:0000256" key="11">
    <source>
        <dbReference type="ARBA" id="ARBA00023136"/>
    </source>
</evidence>
<proteinExistence type="inferred from homology"/>
<dbReference type="OMA" id="WARADIN"/>
<name>H3AJR5_LATCH</name>
<dbReference type="InterPro" id="IPR026116">
    <property type="entry name" value="GT18_cat"/>
</dbReference>
<organism evidence="15 16">
    <name type="scientific">Latimeria chalumnae</name>
    <name type="common">Coelacanth</name>
    <dbReference type="NCBI Taxonomy" id="7897"/>
    <lineage>
        <taxon>Eukaryota</taxon>
        <taxon>Metazoa</taxon>
        <taxon>Chordata</taxon>
        <taxon>Craniata</taxon>
        <taxon>Vertebrata</taxon>
        <taxon>Euteleostomi</taxon>
        <taxon>Coelacanthiformes</taxon>
        <taxon>Coelacanthidae</taxon>
        <taxon>Latimeria</taxon>
    </lineage>
</organism>
<keyword evidence="9" id="KW-1133">Transmembrane helix</keyword>
<feature type="domain" description="Glycosyltransferase family 18 catalytic" evidence="14">
    <location>
        <begin position="13"/>
        <end position="470"/>
    </location>
</feature>
<evidence type="ECO:0000256" key="13">
    <source>
        <dbReference type="ARBA" id="ARBA00048243"/>
    </source>
</evidence>
<evidence type="ECO:0000256" key="9">
    <source>
        <dbReference type="ARBA" id="ARBA00022989"/>
    </source>
</evidence>
<dbReference type="InterPro" id="IPR052105">
    <property type="entry name" value="MGAT5_Glycosyltransferase"/>
</dbReference>
<dbReference type="GO" id="GO:0030144">
    <property type="term" value="F:alpha-1,6-mannosylglycoprotein 6-beta-N-acetylglucosaminyltransferase activity"/>
    <property type="evidence" value="ECO:0007669"/>
    <property type="project" value="UniProtKB-EC"/>
</dbReference>
<evidence type="ECO:0000313" key="16">
    <source>
        <dbReference type="Proteomes" id="UP000008672"/>
    </source>
</evidence>
<dbReference type="EC" id="2.4.1.155" evidence="4"/>
<dbReference type="GO" id="GO:0006487">
    <property type="term" value="P:protein N-linked glycosylation"/>
    <property type="evidence" value="ECO:0007669"/>
    <property type="project" value="TreeGrafter"/>
</dbReference>
<evidence type="ECO:0000256" key="7">
    <source>
        <dbReference type="ARBA" id="ARBA00022692"/>
    </source>
</evidence>
<evidence type="ECO:0000256" key="5">
    <source>
        <dbReference type="ARBA" id="ARBA00022676"/>
    </source>
</evidence>
<evidence type="ECO:0000256" key="10">
    <source>
        <dbReference type="ARBA" id="ARBA00023034"/>
    </source>
</evidence>
<dbReference type="GO" id="GO:0000139">
    <property type="term" value="C:Golgi membrane"/>
    <property type="evidence" value="ECO:0007669"/>
    <property type="project" value="UniProtKB-SubCell"/>
</dbReference>
<keyword evidence="6" id="KW-0808">Transferase</keyword>
<evidence type="ECO:0000256" key="1">
    <source>
        <dbReference type="ARBA" id="ARBA00004323"/>
    </source>
</evidence>
<comment type="catalytic activity">
    <reaction evidence="13">
        <text>N(4)-{beta-D-GlcNAc-(1-&gt;2)-[beta-D-GlcNAc-(1-&gt;4)]-alpha-D-Man-(1-&gt;3)-[beta-D-GlcNAc-(1-&gt;2)-alpha-D-Man-(1-&gt;6)]-beta-D-Man-(1-&gt;4)-beta-D-GlcNAc-(1-&gt;4)-beta-D-GlcNAc}-L-asparaginyl-[protein] + UDP-N-acetyl-alpha-D-glucosamine = N(4)-{beta-D-GlcNAc-(1-&gt;2)-[beta-D-GlcNAc-(1-&gt;4)]-alpha-D-Man-(1-&gt;3)-[beta-D-GlcNAc-(1-&gt;2)-[beta-D-GlcNAc-(1-&gt;6)]-alpha-D-Man-(1-&gt;6)]-beta-D-Man-(1-&gt;4)-beta-D-GlcNAc-(1-&gt;4)-beta-D-GlcNAc}-L-asparaginyl-[protein] + UDP + H(+)</text>
        <dbReference type="Rhea" id="RHEA:16921"/>
        <dbReference type="Rhea" id="RHEA-COMP:14374"/>
        <dbReference type="Rhea" id="RHEA-COMP:14377"/>
        <dbReference type="ChEBI" id="CHEBI:15378"/>
        <dbReference type="ChEBI" id="CHEBI:57705"/>
        <dbReference type="ChEBI" id="CHEBI:58223"/>
        <dbReference type="ChEBI" id="CHEBI:139507"/>
        <dbReference type="ChEBI" id="CHEBI:139510"/>
        <dbReference type="EC" id="2.4.1.155"/>
    </reaction>
</comment>
<dbReference type="EMBL" id="AFYH01136440">
    <property type="status" value="NOT_ANNOTATED_CDS"/>
    <property type="molecule type" value="Genomic_DNA"/>
</dbReference>
<dbReference type="EMBL" id="AFYH01136443">
    <property type="status" value="NOT_ANNOTATED_CDS"/>
    <property type="molecule type" value="Genomic_DNA"/>
</dbReference>
<keyword evidence="10" id="KW-0333">Golgi apparatus</keyword>
<reference evidence="15" key="2">
    <citation type="submission" date="2025-08" db="UniProtKB">
        <authorList>
            <consortium name="Ensembl"/>
        </authorList>
    </citation>
    <scope>IDENTIFICATION</scope>
</reference>
<evidence type="ECO:0000256" key="8">
    <source>
        <dbReference type="ARBA" id="ARBA00022968"/>
    </source>
</evidence>
<dbReference type="EMBL" id="AFYH01136439">
    <property type="status" value="NOT_ANNOTATED_CDS"/>
    <property type="molecule type" value="Genomic_DNA"/>
</dbReference>
<keyword evidence="7" id="KW-0812">Transmembrane</keyword>
<dbReference type="PANTHER" id="PTHR15075">
    <property type="entry name" value="ALPHA-MANNOSIDE BETA-1,6-N-ACETYLGLUCOSAMINYLTRANSFERASE"/>
    <property type="match status" value="1"/>
</dbReference>
<evidence type="ECO:0000256" key="3">
    <source>
        <dbReference type="ARBA" id="ARBA00007477"/>
    </source>
</evidence>
<evidence type="ECO:0000256" key="2">
    <source>
        <dbReference type="ARBA" id="ARBA00004922"/>
    </source>
</evidence>
<dbReference type="EMBL" id="AFYH01136438">
    <property type="status" value="NOT_ANNOTATED_CDS"/>
    <property type="molecule type" value="Genomic_DNA"/>
</dbReference>
<keyword evidence="16" id="KW-1185">Reference proteome</keyword>
<evidence type="ECO:0000256" key="12">
    <source>
        <dbReference type="ARBA" id="ARBA00023180"/>
    </source>
</evidence>
<dbReference type="UniPathway" id="UPA00378"/>
<evidence type="ECO:0000256" key="6">
    <source>
        <dbReference type="ARBA" id="ARBA00022679"/>
    </source>
</evidence>
<comment type="pathway">
    <text evidence="2">Protein modification; protein glycosylation.</text>
</comment>
<evidence type="ECO:0000313" key="15">
    <source>
        <dbReference type="Ensembl" id="ENSLACP00000009886.1"/>
    </source>
</evidence>
<protein>
    <recommendedName>
        <fullName evidence="4">alpha-1,6-mannosyl-glycoprotein 6-beta-N-acetylglucosaminyltransferase</fullName>
        <ecNumber evidence="4">2.4.1.155</ecNumber>
    </recommendedName>
</protein>
<sequence length="470" mass="53830">MQFLRIHWRSDPCYEYYGVDGSGCSILVYLSEREHFCPLLPMRSQLAVTPQVERTKNAPKAVIQTDFNPLYKLMSSRWGPAVTFMKSRIQRLSERWRKAAGKIQPREQAQQKSASKVLVYPGVLSDRVGEGFSSMVEKGGPLGELVQWADIITSIYLLGHRVKVIYSLAELQSLIGAPPGKGSCPLRAPLPYDLVYTDYHGLAQLHGLTRVSFEEYKCRFRVVDSFGTEPAFNHWEYANHHGYKTFWGSWNLQPQQYMTMFPHTPDNSFMGFVSEELNMTQRDELRAQKAPYMALVYGKQDYMWQGKEGYLETISKLMEIHGTVYHEPGQVPRIPSFIVNHGLLPQTELLQLLGKAKLFIGLGFPYEGPAPLEAIAHGCQFIQPRFLPPHNAQNNDFYRGKPTSREISSQHPYAEHFIGKPYVWTVDITNASEVLETIRAILQTEVEPYTPYEYSCEGMLERVNAYMTYQ</sequence>
<dbReference type="AlphaFoldDB" id="H3AJR5"/>
<dbReference type="EMBL" id="AFYH01136442">
    <property type="status" value="NOT_ANNOTATED_CDS"/>
    <property type="molecule type" value="Genomic_DNA"/>
</dbReference>
<dbReference type="eggNOG" id="ENOG502QTNG">
    <property type="taxonomic scope" value="Eukaryota"/>
</dbReference>
<dbReference type="Proteomes" id="UP000008672">
    <property type="component" value="Unassembled WGS sequence"/>
</dbReference>
<keyword evidence="5" id="KW-0328">Glycosyltransferase</keyword>
<dbReference type="GeneTree" id="ENSGT00940000153470"/>
<evidence type="ECO:0000256" key="4">
    <source>
        <dbReference type="ARBA" id="ARBA00012671"/>
    </source>
</evidence>
<comment type="similarity">
    <text evidence="3">Belongs to the glycosyltransferase 18 family.</text>
</comment>
<reference evidence="15" key="3">
    <citation type="submission" date="2025-09" db="UniProtKB">
        <authorList>
            <consortium name="Ensembl"/>
        </authorList>
    </citation>
    <scope>IDENTIFICATION</scope>
</reference>
<keyword evidence="11" id="KW-0472">Membrane</keyword>
<comment type="subcellular location">
    <subcellularLocation>
        <location evidence="1">Golgi apparatus membrane</location>
        <topology evidence="1">Single-pass type II membrane protein</topology>
    </subcellularLocation>
</comment>
<gene>
    <name evidence="15" type="primary">LOC102362789</name>
</gene>